<organism evidence="3 4">
    <name type="scientific">Pristionchus pacificus</name>
    <name type="common">Parasitic nematode worm</name>
    <dbReference type="NCBI Taxonomy" id="54126"/>
    <lineage>
        <taxon>Eukaryota</taxon>
        <taxon>Metazoa</taxon>
        <taxon>Ecdysozoa</taxon>
        <taxon>Nematoda</taxon>
        <taxon>Chromadorea</taxon>
        <taxon>Rhabditida</taxon>
        <taxon>Rhabditina</taxon>
        <taxon>Diplogasteromorpha</taxon>
        <taxon>Diplogasteroidea</taxon>
        <taxon>Neodiplogasteridae</taxon>
        <taxon>Pristionchus</taxon>
    </lineage>
</organism>
<accession>A0A2A6D0T0</accession>
<reference evidence="3" key="2">
    <citation type="submission" date="2022-06" db="UniProtKB">
        <authorList>
            <consortium name="EnsemblMetazoa"/>
        </authorList>
    </citation>
    <scope>IDENTIFICATION</scope>
    <source>
        <strain evidence="3">PS312</strain>
    </source>
</reference>
<feature type="compositionally biased region" description="Polar residues" evidence="2">
    <location>
        <begin position="619"/>
        <end position="633"/>
    </location>
</feature>
<sequence>RARKDSENALNPTIAPSVPESRTSSSSSIAPVAHAQPTTTSDQTPPVVRPDSPVVVRKRMRMFHNPYYKPPVVSPGPPEEKVENHPILPASIRPSTSYSLFNKVIIPRTRSKKLAKIEMDPNPHTSLMLMILQMLTKDRPSKGHLDAMQNVCCRLCDCSEEHMYNLYLHHVSITSTASSLENQPDPATPQTGSIERSANELKEFIKRLARTTPKGENPSQDDMTTLAILCIKLAVLRRDYKKPWAKLAQKTTKNSSNAPRQEKQINNNISSIIMPSQAISMEPRISPSPVHQDSSLQEVPMSTTSLHTTFNATPYDISSLLPQPLQSFSFSPVISPNIPNSFNSTLLGGIPDYSWCAKYLLSLLPRSQLPQPLTEIKDSSSPSFTMIPMNTTIAQSSNIIQNIPLANELGLSQMTTESNISSPPPSAIIPSSQSIPQGSIVQISSPPPSAIIPSSQSIPQGSIVLGTPRFAPQQFQNLVYPNTLPSASSSIITSADGNHQIIIPAASTAPVIPNLPEVSAENAAFHEMWSCSDLITSMEYACNREATPPLVDGRPPEDFIIEQEMMLRGYLQMAGIPLIQYHGVLECTTGKWKRKCQREKATRSRSTPPLSNRLHPIRRSQSLPSIDSQSENGSSEEHGGDNVDQFDILVARSQLKRKREQEKVNMLDGLNGPIDLSLKNNEKAPERQFLSESPNLTATNSYGSTPDRPYSSPTPGLVIRNTSLTEPDQRPVESSIIPNTQSSRGSDGDMKMEERSLPGSSGNQLIQNSSMPHIVMHNSQTSTAPSVQVHSGITAHHNHQATGGSSTHHPSIQPSPRVFETFGVDTPNPRNRNYPGLLQAIIRHHGQFPLNHDSMRRLSEVYGFDWPWSDRFDRQLRVDVVKHNNALRATLNRAPQHATNAPVQTITQHQLSHPTPPSNRPPIRSAPGHPPSTSVGGVLPLTNQSLPPPQTPIGSVSSAVPFVVTQPLPFGLLAQQMQQHANGVPQRWIGVPLPLGFHPQNHFGRPIPPQPTTSNVMRPPLSQSVKPVIQHNISRPLPPQSVQNVIQPGMIRSHSIQRVILTPPPAPLHSTQSVHPNLMKPVPLQPVAHQGLMRSQSVQPIVIQKVMRAPAPQMFPPSTYPSQPARSQSVQQVVQSAPSSSVYQPAPLQVTLHLDEISSKKILDDILDRIEKMGIPRSQLLKQKNETLPTRKYQRRTDPEGNKVPKETVARKRKAATGLDGCRPDKQGRYNYPPPPPPPAIC</sequence>
<feature type="compositionally biased region" description="Pro residues" evidence="2">
    <location>
        <begin position="1232"/>
        <end position="1242"/>
    </location>
</feature>
<feature type="compositionally biased region" description="Polar residues" evidence="2">
    <location>
        <begin position="690"/>
        <end position="704"/>
    </location>
</feature>
<dbReference type="AlphaFoldDB" id="A0A2A6D0T0"/>
<reference evidence="4" key="1">
    <citation type="journal article" date="2008" name="Nat. Genet.">
        <title>The Pristionchus pacificus genome provides a unique perspective on nematode lifestyle and parasitism.</title>
        <authorList>
            <person name="Dieterich C."/>
            <person name="Clifton S.W."/>
            <person name="Schuster L.N."/>
            <person name="Chinwalla A."/>
            <person name="Delehaunty K."/>
            <person name="Dinkelacker I."/>
            <person name="Fulton L."/>
            <person name="Fulton R."/>
            <person name="Godfrey J."/>
            <person name="Minx P."/>
            <person name="Mitreva M."/>
            <person name="Roeseler W."/>
            <person name="Tian H."/>
            <person name="Witte H."/>
            <person name="Yang S.P."/>
            <person name="Wilson R.K."/>
            <person name="Sommer R.J."/>
        </authorList>
    </citation>
    <scope>NUCLEOTIDE SEQUENCE [LARGE SCALE GENOMIC DNA]</scope>
    <source>
        <strain evidence="4">PS312</strain>
    </source>
</reference>
<gene>
    <name evidence="3" type="primary">WBGene00108375</name>
</gene>
<feature type="region of interest" description="Disordered" evidence="2">
    <location>
        <begin position="1"/>
        <end position="50"/>
    </location>
</feature>
<feature type="compositionally biased region" description="Polar residues" evidence="2">
    <location>
        <begin position="736"/>
        <end position="745"/>
    </location>
</feature>
<dbReference type="Proteomes" id="UP000005239">
    <property type="component" value="Unassembled WGS sequence"/>
</dbReference>
<proteinExistence type="predicted"/>
<accession>A0A8R1UE08</accession>
<dbReference type="PANTHER" id="PTHR13037">
    <property type="entry name" value="FORMIN"/>
    <property type="match status" value="1"/>
</dbReference>
<dbReference type="PANTHER" id="PTHR13037:SF24">
    <property type="entry name" value="POLYCOMB PROTEIN PCL-RELATED"/>
    <property type="match status" value="1"/>
</dbReference>
<feature type="compositionally biased region" description="Low complexity" evidence="2">
    <location>
        <begin position="17"/>
        <end position="28"/>
    </location>
</feature>
<feature type="region of interest" description="Disordered" evidence="2">
    <location>
        <begin position="1178"/>
        <end position="1242"/>
    </location>
</feature>
<evidence type="ECO:0000313" key="3">
    <source>
        <dbReference type="EnsemblMetazoa" id="PPA18821.1"/>
    </source>
</evidence>
<feature type="compositionally biased region" description="Polar residues" evidence="2">
    <location>
        <begin position="931"/>
        <end position="945"/>
    </location>
</feature>
<feature type="region of interest" description="Disordered" evidence="2">
    <location>
        <begin position="684"/>
        <end position="761"/>
    </location>
</feature>
<feature type="compositionally biased region" description="Basic and acidic residues" evidence="2">
    <location>
        <begin position="1195"/>
        <end position="1210"/>
    </location>
</feature>
<keyword evidence="1" id="KW-0945">Host-virus interaction</keyword>
<keyword evidence="4" id="KW-1185">Reference proteome</keyword>
<evidence type="ECO:0000256" key="2">
    <source>
        <dbReference type="SAM" id="MobiDB-lite"/>
    </source>
</evidence>
<name>A0A2A6D0T0_PRIPA</name>
<feature type="region of interest" description="Disordered" evidence="2">
    <location>
        <begin position="893"/>
        <end position="949"/>
    </location>
</feature>
<feature type="region of interest" description="Disordered" evidence="2">
    <location>
        <begin position="595"/>
        <end position="645"/>
    </location>
</feature>
<feature type="compositionally biased region" description="Basic and acidic residues" evidence="2">
    <location>
        <begin position="746"/>
        <end position="756"/>
    </location>
</feature>
<evidence type="ECO:0000313" key="4">
    <source>
        <dbReference type="Proteomes" id="UP000005239"/>
    </source>
</evidence>
<feature type="compositionally biased region" description="Polar residues" evidence="2">
    <location>
        <begin position="897"/>
        <end position="913"/>
    </location>
</feature>
<dbReference type="EnsemblMetazoa" id="PPA18821.1">
    <property type="protein sequence ID" value="PPA18821.1"/>
    <property type="gene ID" value="WBGene00108375"/>
</dbReference>
<protein>
    <submittedName>
        <fullName evidence="3">Uncharacterized protein</fullName>
    </submittedName>
</protein>
<evidence type="ECO:0000256" key="1">
    <source>
        <dbReference type="ARBA" id="ARBA00022581"/>
    </source>
</evidence>